<proteinExistence type="predicted"/>
<reference evidence="1" key="1">
    <citation type="submission" date="2014-09" db="EMBL/GenBank/DDBJ databases">
        <authorList>
            <person name="Magalhaes I.L.F."/>
            <person name="Oliveira U."/>
            <person name="Santos F.R."/>
            <person name="Vidigal T.H.D.A."/>
            <person name="Brescovit A.D."/>
            <person name="Santos A.J."/>
        </authorList>
    </citation>
    <scope>NUCLEOTIDE SEQUENCE</scope>
    <source>
        <tissue evidence="1">Shoot tissue taken approximately 20 cm above the soil surface</tissue>
    </source>
</reference>
<dbReference type="EMBL" id="GBRH01230117">
    <property type="protein sequence ID" value="JAD67778.1"/>
    <property type="molecule type" value="Transcribed_RNA"/>
</dbReference>
<reference evidence="1" key="2">
    <citation type="journal article" date="2015" name="Data Brief">
        <title>Shoot transcriptome of the giant reed, Arundo donax.</title>
        <authorList>
            <person name="Barrero R.A."/>
            <person name="Guerrero F.D."/>
            <person name="Moolhuijzen P."/>
            <person name="Goolsby J.A."/>
            <person name="Tidwell J."/>
            <person name="Bellgard S.E."/>
            <person name="Bellgard M.I."/>
        </authorList>
    </citation>
    <scope>NUCLEOTIDE SEQUENCE</scope>
    <source>
        <tissue evidence="1">Shoot tissue taken approximately 20 cm above the soil surface</tissue>
    </source>
</reference>
<dbReference type="AlphaFoldDB" id="A0A0A9BZZ3"/>
<organism evidence="1">
    <name type="scientific">Arundo donax</name>
    <name type="common">Giant reed</name>
    <name type="synonym">Donax arundinaceus</name>
    <dbReference type="NCBI Taxonomy" id="35708"/>
    <lineage>
        <taxon>Eukaryota</taxon>
        <taxon>Viridiplantae</taxon>
        <taxon>Streptophyta</taxon>
        <taxon>Embryophyta</taxon>
        <taxon>Tracheophyta</taxon>
        <taxon>Spermatophyta</taxon>
        <taxon>Magnoliopsida</taxon>
        <taxon>Liliopsida</taxon>
        <taxon>Poales</taxon>
        <taxon>Poaceae</taxon>
        <taxon>PACMAD clade</taxon>
        <taxon>Arundinoideae</taxon>
        <taxon>Arundineae</taxon>
        <taxon>Arundo</taxon>
    </lineage>
</organism>
<accession>A0A0A9BZZ3</accession>
<protein>
    <submittedName>
        <fullName evidence="1">Uncharacterized protein</fullName>
    </submittedName>
</protein>
<name>A0A0A9BZZ3_ARUDO</name>
<sequence>MTRFLQVSIHRAQREDLPLVLVRTCSLPTSWATHAPSIAAAAGEKDAPPG</sequence>
<evidence type="ECO:0000313" key="1">
    <source>
        <dbReference type="EMBL" id="JAD67778.1"/>
    </source>
</evidence>